<gene>
    <name evidence="2" type="ORF">GCM10010515_54000</name>
</gene>
<reference evidence="2" key="1">
    <citation type="journal article" date="2014" name="Int. J. Syst. Evol. Microbiol.">
        <title>Complete genome sequence of Corynebacterium casei LMG S-19264T (=DSM 44701T), isolated from a smear-ripened cheese.</title>
        <authorList>
            <consortium name="US DOE Joint Genome Institute (JGI-PGF)"/>
            <person name="Walter F."/>
            <person name="Albersmeier A."/>
            <person name="Kalinowski J."/>
            <person name="Ruckert C."/>
        </authorList>
    </citation>
    <scope>NUCLEOTIDE SEQUENCE</scope>
    <source>
        <strain evidence="2">JCM 4956</strain>
    </source>
</reference>
<keyword evidence="3" id="KW-1185">Reference proteome</keyword>
<dbReference type="Pfam" id="PF01740">
    <property type="entry name" value="STAS"/>
    <property type="match status" value="1"/>
</dbReference>
<dbReference type="InterPro" id="IPR036513">
    <property type="entry name" value="STAS_dom_sf"/>
</dbReference>
<dbReference type="Gene3D" id="3.30.750.24">
    <property type="entry name" value="STAS domain"/>
    <property type="match status" value="1"/>
</dbReference>
<dbReference type="PROSITE" id="PS50801">
    <property type="entry name" value="STAS"/>
    <property type="match status" value="1"/>
</dbReference>
<dbReference type="AlphaFoldDB" id="A0A918U0L3"/>
<proteinExistence type="predicted"/>
<organism evidence="2 3">
    <name type="scientific">Streptomyces fructofermentans</name>
    <dbReference type="NCBI Taxonomy" id="152141"/>
    <lineage>
        <taxon>Bacteria</taxon>
        <taxon>Bacillati</taxon>
        <taxon>Actinomycetota</taxon>
        <taxon>Actinomycetes</taxon>
        <taxon>Kitasatosporales</taxon>
        <taxon>Streptomycetaceae</taxon>
        <taxon>Streptomyces</taxon>
    </lineage>
</organism>
<dbReference type="Proteomes" id="UP000645555">
    <property type="component" value="Unassembled WGS sequence"/>
</dbReference>
<dbReference type="RefSeq" id="WP_190038169.1">
    <property type="nucleotide sequence ID" value="NZ_BMWD01000021.1"/>
</dbReference>
<dbReference type="SUPFAM" id="SSF52091">
    <property type="entry name" value="SpoIIaa-like"/>
    <property type="match status" value="1"/>
</dbReference>
<feature type="domain" description="STAS" evidence="1">
    <location>
        <begin position="3"/>
        <end position="114"/>
    </location>
</feature>
<evidence type="ECO:0000313" key="2">
    <source>
        <dbReference type="EMBL" id="GGX79434.1"/>
    </source>
</evidence>
<dbReference type="InterPro" id="IPR002645">
    <property type="entry name" value="STAS_dom"/>
</dbReference>
<protein>
    <submittedName>
        <fullName evidence="2">Anti-sigma factor antagonist</fullName>
    </submittedName>
</protein>
<evidence type="ECO:0000259" key="1">
    <source>
        <dbReference type="PROSITE" id="PS50801"/>
    </source>
</evidence>
<evidence type="ECO:0000313" key="3">
    <source>
        <dbReference type="Proteomes" id="UP000645555"/>
    </source>
</evidence>
<dbReference type="EMBL" id="BMWD01000021">
    <property type="protein sequence ID" value="GGX79434.1"/>
    <property type="molecule type" value="Genomic_DNA"/>
</dbReference>
<accession>A0A918U0L3</accession>
<sequence>MPLFPSPRDLPGCTLLAFPREIDLLNAEFLFLGTMDVVDARRGRLRRLVLDLTGTDFMDSQGVRVISDVRGRLPRSSELRVAARPDGAAVRVLELTGLRRDVPVYDCLAEAVAA</sequence>
<comment type="caution">
    <text evidence="2">The sequence shown here is derived from an EMBL/GenBank/DDBJ whole genome shotgun (WGS) entry which is preliminary data.</text>
</comment>
<name>A0A918U0L3_9ACTN</name>
<reference evidence="2" key="2">
    <citation type="submission" date="2020-09" db="EMBL/GenBank/DDBJ databases">
        <authorList>
            <person name="Sun Q."/>
            <person name="Ohkuma M."/>
        </authorList>
    </citation>
    <scope>NUCLEOTIDE SEQUENCE</scope>
    <source>
        <strain evidence="2">JCM 4956</strain>
    </source>
</reference>